<accession>A0A2G9YX49</accession>
<name>A0A2G9YX49_9BACT</name>
<proteinExistence type="predicted"/>
<organism evidence="1 2">
    <name type="scientific">Candidatus Nealsonbacteria bacterium CG23_combo_of_CG06-09_8_20_14_all_38_19</name>
    <dbReference type="NCBI Taxonomy" id="1974721"/>
    <lineage>
        <taxon>Bacteria</taxon>
        <taxon>Candidatus Nealsoniibacteriota</taxon>
    </lineage>
</organism>
<comment type="caution">
    <text evidence="1">The sequence shown here is derived from an EMBL/GenBank/DDBJ whole genome shotgun (WGS) entry which is preliminary data.</text>
</comment>
<dbReference type="AlphaFoldDB" id="A0A2G9YX49"/>
<dbReference type="Proteomes" id="UP000230273">
    <property type="component" value="Unassembled WGS sequence"/>
</dbReference>
<evidence type="ECO:0000313" key="2">
    <source>
        <dbReference type="Proteomes" id="UP000230273"/>
    </source>
</evidence>
<evidence type="ECO:0000313" key="1">
    <source>
        <dbReference type="EMBL" id="PIP23828.1"/>
    </source>
</evidence>
<gene>
    <name evidence="1" type="ORF">COX36_01150</name>
</gene>
<reference evidence="1 2" key="1">
    <citation type="submission" date="2017-09" db="EMBL/GenBank/DDBJ databases">
        <title>Depth-based differentiation of microbial function through sediment-hosted aquifers and enrichment of novel symbionts in the deep terrestrial subsurface.</title>
        <authorList>
            <person name="Probst A.J."/>
            <person name="Ladd B."/>
            <person name="Jarett J.K."/>
            <person name="Geller-Mcgrath D.E."/>
            <person name="Sieber C.M."/>
            <person name="Emerson J.B."/>
            <person name="Anantharaman K."/>
            <person name="Thomas B.C."/>
            <person name="Malmstrom R."/>
            <person name="Stieglmeier M."/>
            <person name="Klingl A."/>
            <person name="Woyke T."/>
            <person name="Ryan C.M."/>
            <person name="Banfield J.F."/>
        </authorList>
    </citation>
    <scope>NUCLEOTIDE SEQUENCE [LARGE SCALE GENOMIC DNA]</scope>
    <source>
        <strain evidence="1">CG23_combo_of_CG06-09_8_20_14_all_38_19</strain>
    </source>
</reference>
<dbReference type="EMBL" id="PCRP01000017">
    <property type="protein sequence ID" value="PIP23828.1"/>
    <property type="molecule type" value="Genomic_DNA"/>
</dbReference>
<sequence>MEEMQRAKDQRARAKALSPENLRRYLRDGEGETTAGIPPIAGPVTARAQPATTVIAARAQEAWIAIGILDGLVENHDPIKTHGLQLLVREHFPDEARNLGVGLGQLPLVGILSDLAGDAVAVRKQHSLEHRDFGRDAIGGLEIRGAEHTLGVISDAEVFLLEALDPTLAGGAIGGNGEINHSIFLAPATCRFGDHELVREELLNAFLATELVPHCFNTTQCDVRILHDTLPFPTVSRNFSLPIG</sequence>
<protein>
    <submittedName>
        <fullName evidence="1">Uncharacterized protein</fullName>
    </submittedName>
</protein>